<dbReference type="AlphaFoldDB" id="A0A6H5IU17"/>
<sequence>MRDRRLRCLRGAIVLSREKLEQESDQISVGTRRARGEEASMRVHAPGTPEPDYRCSPIGPCALDNRGNRRAPLPATAVYHNNNASIGSSSKDTTLMQTFVQRRTCASSCIIWPVSTRLPPLLPYSYSYSPGLTTETTPRECQRERAKDT</sequence>
<evidence type="ECO:0000313" key="1">
    <source>
        <dbReference type="EMBL" id="CAB0040394.1"/>
    </source>
</evidence>
<gene>
    <name evidence="1" type="ORF">TBRA_LOCUS12110</name>
</gene>
<dbReference type="Proteomes" id="UP000479190">
    <property type="component" value="Unassembled WGS sequence"/>
</dbReference>
<reference evidence="1 2" key="1">
    <citation type="submission" date="2020-02" db="EMBL/GenBank/DDBJ databases">
        <authorList>
            <person name="Ferguson B K."/>
        </authorList>
    </citation>
    <scope>NUCLEOTIDE SEQUENCE [LARGE SCALE GENOMIC DNA]</scope>
</reference>
<evidence type="ECO:0000313" key="2">
    <source>
        <dbReference type="Proteomes" id="UP000479190"/>
    </source>
</evidence>
<proteinExistence type="predicted"/>
<accession>A0A6H5IU17</accession>
<dbReference type="EMBL" id="CADCXV010001017">
    <property type="protein sequence ID" value="CAB0040394.1"/>
    <property type="molecule type" value="Genomic_DNA"/>
</dbReference>
<keyword evidence="2" id="KW-1185">Reference proteome</keyword>
<name>A0A6H5IU17_9HYME</name>
<organism evidence="1 2">
    <name type="scientific">Trichogramma brassicae</name>
    <dbReference type="NCBI Taxonomy" id="86971"/>
    <lineage>
        <taxon>Eukaryota</taxon>
        <taxon>Metazoa</taxon>
        <taxon>Ecdysozoa</taxon>
        <taxon>Arthropoda</taxon>
        <taxon>Hexapoda</taxon>
        <taxon>Insecta</taxon>
        <taxon>Pterygota</taxon>
        <taxon>Neoptera</taxon>
        <taxon>Endopterygota</taxon>
        <taxon>Hymenoptera</taxon>
        <taxon>Apocrita</taxon>
        <taxon>Proctotrupomorpha</taxon>
        <taxon>Chalcidoidea</taxon>
        <taxon>Trichogrammatidae</taxon>
        <taxon>Trichogramma</taxon>
    </lineage>
</organism>
<protein>
    <submittedName>
        <fullName evidence="1">Uncharacterized protein</fullName>
    </submittedName>
</protein>